<feature type="domain" description="M23ase beta-sheet core" evidence="1">
    <location>
        <begin position="68"/>
        <end position="151"/>
    </location>
</feature>
<dbReference type="SUPFAM" id="SSF51261">
    <property type="entry name" value="Duplicated hybrid motif"/>
    <property type="match status" value="1"/>
</dbReference>
<gene>
    <name evidence="2" type="ORF">GALL_50730</name>
</gene>
<dbReference type="EMBL" id="MLJW01000013">
    <property type="protein sequence ID" value="OIR13936.1"/>
    <property type="molecule type" value="Genomic_DNA"/>
</dbReference>
<dbReference type="PANTHER" id="PTHR39431">
    <property type="entry name" value="FRPA/C-RELATED PROTEIN"/>
    <property type="match status" value="1"/>
</dbReference>
<sequence>MSFQDIMNTMLHPKDGHQAGISKNSLGVLNNFCQHRDNRKPPTPSLHLGVDFNYKGVGQSGLNLDHPTVYSPVSGTIVSFIPAYNGVEIQDANGFIHKILHCDTTTINQDSVGKPIAAGAEIGTMGKTGPGIKAQHVHYSLYSPTGEPIDPVKYWDTWAIVDSCTPKSIPDQLNTGVNNTKRTSTSFGDPLTLDLNGDGINTVPLTNPPILFDHTGSGIKTGTGWIAPDDGFLVSDRNGNGTIDNGTELFGDKTPVFDAAGNVIGKAKDGFDALAQLDTNHDGVVDAQDANFYDLQVCQDLNQDGISQANELRYLADDLNITSINVTATKHSQMLASGNQMADMGSFTYANGSTGNTGSVSNMADINLALDTFHRTFVTPVPLTPAAEQLPDMQGSGKVRDLSEAVSLSSSLEAVLAQYSNAGTREEQYALIDNLISEWGKSSGFADMQTRATANDGAWRDVA</sequence>
<name>A0A1J5TCK5_9ZZZZ</name>
<protein>
    <submittedName>
        <fullName evidence="2">Peptidase family M23</fullName>
    </submittedName>
</protein>
<dbReference type="AlphaFoldDB" id="A0A1J5TCK5"/>
<dbReference type="PANTHER" id="PTHR39431:SF1">
    <property type="entry name" value="FRPA_C-RELATED PROTEIN"/>
    <property type="match status" value="1"/>
</dbReference>
<comment type="caution">
    <text evidence="2">The sequence shown here is derived from an EMBL/GenBank/DDBJ whole genome shotgun (WGS) entry which is preliminary data.</text>
</comment>
<proteinExistence type="predicted"/>
<dbReference type="InterPro" id="IPR011055">
    <property type="entry name" value="Dup_hybrid_motif"/>
</dbReference>
<reference evidence="2" key="1">
    <citation type="submission" date="2016-10" db="EMBL/GenBank/DDBJ databases">
        <title>Sequence of Gallionella enrichment culture.</title>
        <authorList>
            <person name="Poehlein A."/>
            <person name="Muehling M."/>
            <person name="Daniel R."/>
        </authorList>
    </citation>
    <scope>NUCLEOTIDE SEQUENCE</scope>
</reference>
<dbReference type="InterPro" id="IPR016047">
    <property type="entry name" value="M23ase_b-sheet_dom"/>
</dbReference>
<dbReference type="Gene3D" id="2.70.70.10">
    <property type="entry name" value="Glucose Permease (Domain IIA)"/>
    <property type="match status" value="1"/>
</dbReference>
<organism evidence="2">
    <name type="scientific">mine drainage metagenome</name>
    <dbReference type="NCBI Taxonomy" id="410659"/>
    <lineage>
        <taxon>unclassified sequences</taxon>
        <taxon>metagenomes</taxon>
        <taxon>ecological metagenomes</taxon>
    </lineage>
</organism>
<evidence type="ECO:0000259" key="1">
    <source>
        <dbReference type="Pfam" id="PF01551"/>
    </source>
</evidence>
<accession>A0A1J5TCK5</accession>
<evidence type="ECO:0000313" key="2">
    <source>
        <dbReference type="EMBL" id="OIR13936.1"/>
    </source>
</evidence>
<dbReference type="Pfam" id="PF01551">
    <property type="entry name" value="Peptidase_M23"/>
    <property type="match status" value="1"/>
</dbReference>